<accession>A0A0D2DH07</accession>
<dbReference type="GO" id="GO:0000981">
    <property type="term" value="F:DNA-binding transcription factor activity, RNA polymerase II-specific"/>
    <property type="evidence" value="ECO:0007669"/>
    <property type="project" value="TreeGrafter"/>
</dbReference>
<dbReference type="OrthoDB" id="5424793at2759"/>
<evidence type="ECO:0000256" key="5">
    <source>
        <dbReference type="ARBA" id="ARBA00023242"/>
    </source>
</evidence>
<dbReference type="STRING" id="569365.A0A0D2DH07"/>
<feature type="region of interest" description="Disordered" evidence="6">
    <location>
        <begin position="142"/>
        <end position="163"/>
    </location>
</feature>
<dbReference type="Proteomes" id="UP000054466">
    <property type="component" value="Unassembled WGS sequence"/>
</dbReference>
<dbReference type="PANTHER" id="PTHR31845:SF10">
    <property type="entry name" value="ZN(II)2CYS6 TRANSCRIPTION FACTOR (EUROFUNG)"/>
    <property type="match status" value="1"/>
</dbReference>
<keyword evidence="2" id="KW-0805">Transcription regulation</keyword>
<feature type="compositionally biased region" description="Polar residues" evidence="6">
    <location>
        <begin position="149"/>
        <end position="163"/>
    </location>
</feature>
<evidence type="ECO:0008006" key="9">
    <source>
        <dbReference type="Google" id="ProtNLM"/>
    </source>
</evidence>
<dbReference type="AlphaFoldDB" id="A0A0D2DH07"/>
<dbReference type="GO" id="GO:0000976">
    <property type="term" value="F:transcription cis-regulatory region binding"/>
    <property type="evidence" value="ECO:0007669"/>
    <property type="project" value="TreeGrafter"/>
</dbReference>
<gene>
    <name evidence="7" type="ORF">PV07_01757</name>
</gene>
<evidence type="ECO:0000256" key="4">
    <source>
        <dbReference type="ARBA" id="ARBA00023163"/>
    </source>
</evidence>
<evidence type="ECO:0000256" key="3">
    <source>
        <dbReference type="ARBA" id="ARBA00023125"/>
    </source>
</evidence>
<dbReference type="EMBL" id="KN847040">
    <property type="protein sequence ID" value="KIW35029.1"/>
    <property type="molecule type" value="Genomic_DNA"/>
</dbReference>
<evidence type="ECO:0000256" key="2">
    <source>
        <dbReference type="ARBA" id="ARBA00023015"/>
    </source>
</evidence>
<dbReference type="VEuPathDB" id="FungiDB:PV07_01757"/>
<comment type="subcellular location">
    <subcellularLocation>
        <location evidence="1">Nucleus</location>
    </subcellularLocation>
</comment>
<evidence type="ECO:0000256" key="1">
    <source>
        <dbReference type="ARBA" id="ARBA00004123"/>
    </source>
</evidence>
<sequence length="631" mass="69430">MFQSRASEAAPQTLPPAQRILDLPTVAPTLHFLSAAFPSLTCALSVRGTCVASIYTAASSPRTGNESPMQTSVRGVSGAQVALSPGLKRRDLQEISGVVCVPHEAIRRTAPQKRVRGRFASGNGNIPVRAWGVTALKEDGDQGHRLGGPSTSGTIQSPSPGVRDASNTLGCILLTALDAREPSPGCWVALRSACAHQCSMFLDRYRDMVEVVPFAIQLPPVPLDDLLSSSPILLLAAILTGSSSDPEFEKQAGEVYRHVLAHRVIVRGQKSMELLQSLLTYMLWYHHRFDPETLQYYQLLQLANGMVADLGLPRRFARDGDFSTRADEDVNAIRAFLLCFYLNCGGGVLGYDRPENMRCIESLRNAAKLLVELSPGSLDKEAPAVVELMHLVSLHRGDGNPPDHRFIPSEGLAQWRATNLQSETSVTLRSSYHFVAAYSVLKSLSSKAMSAEDMVLCVEHFEALLSNILDQRLNYIVRLGIVEWAHLITTFFLLARLDRSKTHELGGAVSLGRPPLTHQHVGRFRALMAKLAMQAGTDATSEAPHLMSWLDKILTAATQQASSSQTFQHLGQNESGHRHEESAYELVNSFLDDEGRVRDHDPGEAAALRNHARQRGEEDFWTDFMSDWLNW</sequence>
<dbReference type="InterPro" id="IPR051089">
    <property type="entry name" value="prtT"/>
</dbReference>
<name>A0A0D2DH07_9EURO</name>
<evidence type="ECO:0000313" key="7">
    <source>
        <dbReference type="EMBL" id="KIW35029.1"/>
    </source>
</evidence>
<keyword evidence="8" id="KW-1185">Reference proteome</keyword>
<proteinExistence type="predicted"/>
<reference evidence="7 8" key="1">
    <citation type="submission" date="2015-01" db="EMBL/GenBank/DDBJ databases">
        <title>The Genome Sequence of Cladophialophora immunda CBS83496.</title>
        <authorList>
            <consortium name="The Broad Institute Genomics Platform"/>
            <person name="Cuomo C."/>
            <person name="de Hoog S."/>
            <person name="Gorbushina A."/>
            <person name="Stielow B."/>
            <person name="Teixiera M."/>
            <person name="Abouelleil A."/>
            <person name="Chapman S.B."/>
            <person name="Priest M."/>
            <person name="Young S.K."/>
            <person name="Wortman J."/>
            <person name="Nusbaum C."/>
            <person name="Birren B."/>
        </authorList>
    </citation>
    <scope>NUCLEOTIDE SEQUENCE [LARGE SCALE GENOMIC DNA]</scope>
    <source>
        <strain evidence="7 8">CBS 83496</strain>
    </source>
</reference>
<protein>
    <recommendedName>
        <fullName evidence="9">Transcription factor domain-containing protein</fullName>
    </recommendedName>
</protein>
<dbReference type="RefSeq" id="XP_016255245.1">
    <property type="nucleotide sequence ID" value="XM_016388317.1"/>
</dbReference>
<keyword evidence="5" id="KW-0539">Nucleus</keyword>
<evidence type="ECO:0000313" key="8">
    <source>
        <dbReference type="Proteomes" id="UP000054466"/>
    </source>
</evidence>
<dbReference type="GeneID" id="27340951"/>
<organism evidence="7 8">
    <name type="scientific">Cladophialophora immunda</name>
    <dbReference type="NCBI Taxonomy" id="569365"/>
    <lineage>
        <taxon>Eukaryota</taxon>
        <taxon>Fungi</taxon>
        <taxon>Dikarya</taxon>
        <taxon>Ascomycota</taxon>
        <taxon>Pezizomycotina</taxon>
        <taxon>Eurotiomycetes</taxon>
        <taxon>Chaetothyriomycetidae</taxon>
        <taxon>Chaetothyriales</taxon>
        <taxon>Herpotrichiellaceae</taxon>
        <taxon>Cladophialophora</taxon>
    </lineage>
</organism>
<keyword evidence="3" id="KW-0238">DNA-binding</keyword>
<evidence type="ECO:0000256" key="6">
    <source>
        <dbReference type="SAM" id="MobiDB-lite"/>
    </source>
</evidence>
<keyword evidence="4" id="KW-0804">Transcription</keyword>
<dbReference type="HOGENOM" id="CLU_029460_0_0_1"/>
<dbReference type="GO" id="GO:0005634">
    <property type="term" value="C:nucleus"/>
    <property type="evidence" value="ECO:0007669"/>
    <property type="project" value="UniProtKB-SubCell"/>
</dbReference>
<dbReference type="PANTHER" id="PTHR31845">
    <property type="entry name" value="FINGER DOMAIN PROTEIN, PUTATIVE-RELATED"/>
    <property type="match status" value="1"/>
</dbReference>